<dbReference type="InterPro" id="IPR051682">
    <property type="entry name" value="Mito_Persulfide_Diox"/>
</dbReference>
<dbReference type="InterPro" id="IPR001279">
    <property type="entry name" value="Metallo-B-lactamas"/>
</dbReference>
<dbReference type="CDD" id="cd07724">
    <property type="entry name" value="POD-like_MBL-fold"/>
    <property type="match status" value="1"/>
</dbReference>
<sequence length="464" mass="50363">MLLERIYDEDLAQASYVIGCQATGEAIVIDPRRDVGEYFDLAARHGMRIAHVAETHIHADYLSGTRELAAAADATAHVSAEGGEDWQYGFDAERLHHGDVISLGNVRIEARHTPGHTPEHLVFLITDGAAADEPGYMISGDFVFAGDTGRPDLLDEAAGGEDTRFEAAHQLFESLKREFLTLPDHVMVHPGHGAGSACGKALGALPATTVGYERHHAWWAPHLANDDEQSFVDELLSGQPDAHSYFSRMKRQNTRGPEILGPRQPLPELDAATVRSALEEDRALFVDSRRHTQVAEGTVVGSLNIPGDGKTASFGAWAYDPERNTRPLILLATDADDAERQRAHLLRVGIDQVAGYVTSREGLQEVRPPQISPAGLQDVEPAMLLDVRTANEHAAGHIPGSHQLSGGRVLWHQDQLPAEGPIVTYCQSGRRNSVAASALRSQGHDVRELVGSYAGWSEWKNSGA</sequence>
<dbReference type="InterPro" id="IPR036866">
    <property type="entry name" value="RibonucZ/Hydroxyglut_hydro"/>
</dbReference>
<dbReference type="CDD" id="cd00158">
    <property type="entry name" value="RHOD"/>
    <property type="match status" value="1"/>
</dbReference>
<dbReference type="Pfam" id="PF00581">
    <property type="entry name" value="Rhodanese"/>
    <property type="match status" value="1"/>
</dbReference>
<accession>A0ABP6R619</accession>
<keyword evidence="1" id="KW-0479">Metal-binding</keyword>
<dbReference type="Gene3D" id="3.60.15.10">
    <property type="entry name" value="Ribonuclease Z/Hydroxyacylglutathione hydrolase-like"/>
    <property type="match status" value="1"/>
</dbReference>
<evidence type="ECO:0000256" key="1">
    <source>
        <dbReference type="ARBA" id="ARBA00022723"/>
    </source>
</evidence>
<dbReference type="EMBL" id="BAAAYG010000001">
    <property type="protein sequence ID" value="GAA3278359.1"/>
    <property type="molecule type" value="Genomic_DNA"/>
</dbReference>
<dbReference type="InterPro" id="IPR036873">
    <property type="entry name" value="Rhodanese-like_dom_sf"/>
</dbReference>
<dbReference type="InterPro" id="IPR001763">
    <property type="entry name" value="Rhodanese-like_dom"/>
</dbReference>
<feature type="domain" description="Rhodanese" evidence="2">
    <location>
        <begin position="378"/>
        <end position="458"/>
    </location>
</feature>
<dbReference type="PANTHER" id="PTHR43084:SF1">
    <property type="entry name" value="PERSULFIDE DIOXYGENASE ETHE1, MITOCHONDRIAL"/>
    <property type="match status" value="1"/>
</dbReference>
<feature type="domain" description="Rhodanese" evidence="2">
    <location>
        <begin position="279"/>
        <end position="372"/>
    </location>
</feature>
<keyword evidence="4" id="KW-1185">Reference proteome</keyword>
<reference evidence="4" key="1">
    <citation type="journal article" date="2019" name="Int. J. Syst. Evol. Microbiol.">
        <title>The Global Catalogue of Microorganisms (GCM) 10K type strain sequencing project: providing services to taxonomists for standard genome sequencing and annotation.</title>
        <authorList>
            <consortium name="The Broad Institute Genomics Platform"/>
            <consortium name="The Broad Institute Genome Sequencing Center for Infectious Disease"/>
            <person name="Wu L."/>
            <person name="Ma J."/>
        </authorList>
    </citation>
    <scope>NUCLEOTIDE SEQUENCE [LARGE SCALE GENOMIC DNA]</scope>
    <source>
        <strain evidence="4">JCM 11483</strain>
    </source>
</reference>
<evidence type="ECO:0000313" key="4">
    <source>
        <dbReference type="Proteomes" id="UP001501736"/>
    </source>
</evidence>
<dbReference type="SUPFAM" id="SSF56281">
    <property type="entry name" value="Metallo-hydrolase/oxidoreductase"/>
    <property type="match status" value="1"/>
</dbReference>
<dbReference type="Gene3D" id="3.40.250.10">
    <property type="entry name" value="Rhodanese-like domain"/>
    <property type="match status" value="2"/>
</dbReference>
<dbReference type="SUPFAM" id="SSF52821">
    <property type="entry name" value="Rhodanese/Cell cycle control phosphatase"/>
    <property type="match status" value="2"/>
</dbReference>
<dbReference type="PANTHER" id="PTHR43084">
    <property type="entry name" value="PERSULFIDE DIOXYGENASE ETHE1"/>
    <property type="match status" value="1"/>
</dbReference>
<dbReference type="Pfam" id="PF00753">
    <property type="entry name" value="Lactamase_B"/>
    <property type="match status" value="1"/>
</dbReference>
<dbReference type="PROSITE" id="PS50206">
    <property type="entry name" value="RHODANESE_3"/>
    <property type="match status" value="2"/>
</dbReference>
<comment type="caution">
    <text evidence="3">The sequence shown here is derived from an EMBL/GenBank/DDBJ whole genome shotgun (WGS) entry which is preliminary data.</text>
</comment>
<dbReference type="RefSeq" id="WP_344717164.1">
    <property type="nucleotide sequence ID" value="NZ_BAAAYG010000001.1"/>
</dbReference>
<name>A0ABP6R619_9MICC</name>
<dbReference type="Proteomes" id="UP001501736">
    <property type="component" value="Unassembled WGS sequence"/>
</dbReference>
<proteinExistence type="predicted"/>
<dbReference type="SMART" id="SM00450">
    <property type="entry name" value="RHOD"/>
    <property type="match status" value="1"/>
</dbReference>
<dbReference type="InterPro" id="IPR044528">
    <property type="entry name" value="POD-like_MBL-fold"/>
</dbReference>
<evidence type="ECO:0000259" key="2">
    <source>
        <dbReference type="PROSITE" id="PS50206"/>
    </source>
</evidence>
<gene>
    <name evidence="3" type="ORF">GCM10020260_00380</name>
</gene>
<dbReference type="SMART" id="SM00849">
    <property type="entry name" value="Lactamase_B"/>
    <property type="match status" value="1"/>
</dbReference>
<protein>
    <submittedName>
        <fullName evidence="3">MBL fold metallo-hydrolase</fullName>
    </submittedName>
</protein>
<evidence type="ECO:0000313" key="3">
    <source>
        <dbReference type="EMBL" id="GAA3278359.1"/>
    </source>
</evidence>
<organism evidence="3 4">
    <name type="scientific">Nesterenkonia halobia</name>
    <dbReference type="NCBI Taxonomy" id="37922"/>
    <lineage>
        <taxon>Bacteria</taxon>
        <taxon>Bacillati</taxon>
        <taxon>Actinomycetota</taxon>
        <taxon>Actinomycetes</taxon>
        <taxon>Micrococcales</taxon>
        <taxon>Micrococcaceae</taxon>
        <taxon>Nesterenkonia</taxon>
    </lineage>
</organism>